<name>A0A0A8XPW4_ARUDO</name>
<reference evidence="1" key="2">
    <citation type="journal article" date="2015" name="Data Brief">
        <title>Shoot transcriptome of the giant reed, Arundo donax.</title>
        <authorList>
            <person name="Barrero R.A."/>
            <person name="Guerrero F.D."/>
            <person name="Moolhuijzen P."/>
            <person name="Goolsby J.A."/>
            <person name="Tidwell J."/>
            <person name="Bellgard S.E."/>
            <person name="Bellgard M.I."/>
        </authorList>
    </citation>
    <scope>NUCLEOTIDE SEQUENCE</scope>
    <source>
        <tissue evidence="1">Shoot tissue taken approximately 20 cm above the soil surface</tissue>
    </source>
</reference>
<reference evidence="1" key="1">
    <citation type="submission" date="2014-09" db="EMBL/GenBank/DDBJ databases">
        <authorList>
            <person name="Magalhaes I.L.F."/>
            <person name="Oliveira U."/>
            <person name="Santos F.R."/>
            <person name="Vidigal T.H.D.A."/>
            <person name="Brescovit A.D."/>
            <person name="Santos A.J."/>
        </authorList>
    </citation>
    <scope>NUCLEOTIDE SEQUENCE</scope>
    <source>
        <tissue evidence="1">Shoot tissue taken approximately 20 cm above the soil surface</tissue>
    </source>
</reference>
<evidence type="ECO:0000313" key="1">
    <source>
        <dbReference type="EMBL" id="JAD15776.1"/>
    </source>
</evidence>
<dbReference type="AlphaFoldDB" id="A0A0A8XPW4"/>
<accession>A0A0A8XPW4</accession>
<dbReference type="EMBL" id="GBRH01282119">
    <property type="protein sequence ID" value="JAD15776.1"/>
    <property type="molecule type" value="Transcribed_RNA"/>
</dbReference>
<sequence length="172" mass="19550">MAWPAARRWCGAQALAARWTAWSVARRSCGAQAHAAHWTAWPAARRSDGVQARMARWTAWTSSPARVREATTVRGAAGWHGCRAGPQEQRLPQPHHARVECEHDRASWAAATVKNVADMDLFRLRPLHLHRQPMIKEQWRRLWTPQITHQPCSRTPPTCLTKYQVQTAVSEV</sequence>
<protein>
    <submittedName>
        <fullName evidence="1">Uncharacterized protein</fullName>
    </submittedName>
</protein>
<proteinExistence type="predicted"/>
<organism evidence="1">
    <name type="scientific">Arundo donax</name>
    <name type="common">Giant reed</name>
    <name type="synonym">Donax arundinaceus</name>
    <dbReference type="NCBI Taxonomy" id="35708"/>
    <lineage>
        <taxon>Eukaryota</taxon>
        <taxon>Viridiplantae</taxon>
        <taxon>Streptophyta</taxon>
        <taxon>Embryophyta</taxon>
        <taxon>Tracheophyta</taxon>
        <taxon>Spermatophyta</taxon>
        <taxon>Magnoliopsida</taxon>
        <taxon>Liliopsida</taxon>
        <taxon>Poales</taxon>
        <taxon>Poaceae</taxon>
        <taxon>PACMAD clade</taxon>
        <taxon>Arundinoideae</taxon>
        <taxon>Arundineae</taxon>
        <taxon>Arundo</taxon>
    </lineage>
</organism>